<dbReference type="PROSITE" id="PS51485">
    <property type="entry name" value="PHYTOCYANIN"/>
    <property type="match status" value="1"/>
</dbReference>
<dbReference type="Pfam" id="PF02298">
    <property type="entry name" value="Cu_bind_like"/>
    <property type="match status" value="1"/>
</dbReference>
<organism evidence="7 8">
    <name type="scientific">Mikania micrantha</name>
    <name type="common">bitter vine</name>
    <dbReference type="NCBI Taxonomy" id="192012"/>
    <lineage>
        <taxon>Eukaryota</taxon>
        <taxon>Viridiplantae</taxon>
        <taxon>Streptophyta</taxon>
        <taxon>Embryophyta</taxon>
        <taxon>Tracheophyta</taxon>
        <taxon>Spermatophyta</taxon>
        <taxon>Magnoliopsida</taxon>
        <taxon>eudicotyledons</taxon>
        <taxon>Gunneridae</taxon>
        <taxon>Pentapetalae</taxon>
        <taxon>asterids</taxon>
        <taxon>campanulids</taxon>
        <taxon>Asterales</taxon>
        <taxon>Asteraceae</taxon>
        <taxon>Asteroideae</taxon>
        <taxon>Heliantheae alliance</taxon>
        <taxon>Eupatorieae</taxon>
        <taxon>Mikania</taxon>
    </lineage>
</organism>
<protein>
    <recommendedName>
        <fullName evidence="6">Phytocyanin domain-containing protein</fullName>
    </recommendedName>
</protein>
<evidence type="ECO:0000256" key="2">
    <source>
        <dbReference type="ARBA" id="ARBA00023008"/>
    </source>
</evidence>
<evidence type="ECO:0000259" key="6">
    <source>
        <dbReference type="PROSITE" id="PS51485"/>
    </source>
</evidence>
<dbReference type="Gene3D" id="2.60.40.420">
    <property type="entry name" value="Cupredoxins - blue copper proteins"/>
    <property type="match status" value="1"/>
</dbReference>
<feature type="region of interest" description="Disordered" evidence="4">
    <location>
        <begin position="125"/>
        <end position="164"/>
    </location>
</feature>
<dbReference type="PANTHER" id="PTHR33021:SF499">
    <property type="entry name" value="OS12G0150500 PROTEIN"/>
    <property type="match status" value="1"/>
</dbReference>
<dbReference type="GO" id="GO:0046872">
    <property type="term" value="F:metal ion binding"/>
    <property type="evidence" value="ECO:0007669"/>
    <property type="project" value="UniProtKB-KW"/>
</dbReference>
<evidence type="ECO:0000256" key="5">
    <source>
        <dbReference type="SAM" id="SignalP"/>
    </source>
</evidence>
<evidence type="ECO:0000313" key="7">
    <source>
        <dbReference type="EMBL" id="KAD4981843.1"/>
    </source>
</evidence>
<accession>A0A5N6NND2</accession>
<dbReference type="GO" id="GO:0009055">
    <property type="term" value="F:electron transfer activity"/>
    <property type="evidence" value="ECO:0007669"/>
    <property type="project" value="InterPro"/>
</dbReference>
<dbReference type="Proteomes" id="UP000326396">
    <property type="component" value="Linkage Group LG18"/>
</dbReference>
<evidence type="ECO:0000256" key="4">
    <source>
        <dbReference type="SAM" id="MobiDB-lite"/>
    </source>
</evidence>
<dbReference type="AlphaFoldDB" id="A0A5N6NND2"/>
<dbReference type="InterPro" id="IPR028871">
    <property type="entry name" value="BlueCu_1_BS"/>
</dbReference>
<keyword evidence="1" id="KW-0479">Metal-binding</keyword>
<gene>
    <name evidence="7" type="ORF">E3N88_18514</name>
</gene>
<dbReference type="PROSITE" id="PS00196">
    <property type="entry name" value="COPPER_BLUE"/>
    <property type="match status" value="1"/>
</dbReference>
<name>A0A5N6NND2_9ASTR</name>
<feature type="domain" description="Phytocyanin" evidence="6">
    <location>
        <begin position="25"/>
        <end position="124"/>
    </location>
</feature>
<evidence type="ECO:0000256" key="1">
    <source>
        <dbReference type="ARBA" id="ARBA00022723"/>
    </source>
</evidence>
<dbReference type="InterPro" id="IPR008972">
    <property type="entry name" value="Cupredoxin"/>
</dbReference>
<dbReference type="EMBL" id="SZYD01000010">
    <property type="protein sequence ID" value="KAD4981843.1"/>
    <property type="molecule type" value="Genomic_DNA"/>
</dbReference>
<feature type="signal peptide" evidence="5">
    <location>
        <begin position="1"/>
        <end position="24"/>
    </location>
</feature>
<keyword evidence="2" id="KW-0186">Copper</keyword>
<sequence length="187" mass="19311">MEVSIMRMLTGFAAAVMLLQVVAAVNHTVGAPNGGWDLTTDLSSWASSQTFTVGDFIAFVFDGTHDVLEVSQANYGSCGTGSPISTTVSSPATFQLTATGNRYFICGRGSHCNQGMKVQIGVVAATTPSPSPPQTTTPSSPNQPNSRSPPPPVTGTTVNPPSSAPSLKMTAGTILGFGFFVLMLLPL</sequence>
<dbReference type="SUPFAM" id="SSF49503">
    <property type="entry name" value="Cupredoxins"/>
    <property type="match status" value="1"/>
</dbReference>
<dbReference type="FunFam" id="2.60.40.420:FF:000003">
    <property type="entry name" value="Blue copper"/>
    <property type="match status" value="1"/>
</dbReference>
<dbReference type="InterPro" id="IPR003245">
    <property type="entry name" value="Phytocyanin_dom"/>
</dbReference>
<feature type="chain" id="PRO_5024387114" description="Phytocyanin domain-containing protein" evidence="5">
    <location>
        <begin position="25"/>
        <end position="187"/>
    </location>
</feature>
<keyword evidence="3" id="KW-0325">Glycoprotein</keyword>
<dbReference type="PANTHER" id="PTHR33021">
    <property type="entry name" value="BLUE COPPER PROTEIN"/>
    <property type="match status" value="1"/>
</dbReference>
<evidence type="ECO:0000313" key="8">
    <source>
        <dbReference type="Proteomes" id="UP000326396"/>
    </source>
</evidence>
<dbReference type="GO" id="GO:0005886">
    <property type="term" value="C:plasma membrane"/>
    <property type="evidence" value="ECO:0007669"/>
    <property type="project" value="TreeGrafter"/>
</dbReference>
<proteinExistence type="predicted"/>
<comment type="caution">
    <text evidence="7">The sequence shown here is derived from an EMBL/GenBank/DDBJ whole genome shotgun (WGS) entry which is preliminary data.</text>
</comment>
<evidence type="ECO:0000256" key="3">
    <source>
        <dbReference type="ARBA" id="ARBA00023180"/>
    </source>
</evidence>
<keyword evidence="8" id="KW-1185">Reference proteome</keyword>
<feature type="compositionally biased region" description="Low complexity" evidence="4">
    <location>
        <begin position="136"/>
        <end position="146"/>
    </location>
</feature>
<dbReference type="InterPro" id="IPR039391">
    <property type="entry name" value="Phytocyanin-like"/>
</dbReference>
<dbReference type="OrthoDB" id="687020at2759"/>
<dbReference type="CDD" id="cd04216">
    <property type="entry name" value="Phytocyanin"/>
    <property type="match status" value="1"/>
</dbReference>
<reference evidence="7 8" key="1">
    <citation type="submission" date="2019-05" db="EMBL/GenBank/DDBJ databases">
        <title>Mikania micrantha, genome provides insights into the molecular mechanism of rapid growth.</title>
        <authorList>
            <person name="Liu B."/>
        </authorList>
    </citation>
    <scope>NUCLEOTIDE SEQUENCE [LARGE SCALE GENOMIC DNA]</scope>
    <source>
        <strain evidence="7">NLD-2019</strain>
        <tissue evidence="7">Leaf</tissue>
    </source>
</reference>
<keyword evidence="5" id="KW-0732">Signal</keyword>